<gene>
    <name evidence="1" type="ORF">ACFSRZ_11015</name>
</gene>
<dbReference type="Proteomes" id="UP001597508">
    <property type="component" value="Unassembled WGS sequence"/>
</dbReference>
<dbReference type="RefSeq" id="WP_379666611.1">
    <property type="nucleotide sequence ID" value="NZ_JBHULH010000004.1"/>
</dbReference>
<evidence type="ECO:0000313" key="1">
    <source>
        <dbReference type="EMBL" id="MFD2567905.1"/>
    </source>
</evidence>
<comment type="caution">
    <text evidence="1">The sequence shown here is derived from an EMBL/GenBank/DDBJ whole genome shotgun (WGS) entry which is preliminary data.</text>
</comment>
<proteinExistence type="predicted"/>
<organism evidence="1 2">
    <name type="scientific">Pseudotenacibaculum haliotis</name>
    <dbReference type="NCBI Taxonomy" id="1862138"/>
    <lineage>
        <taxon>Bacteria</taxon>
        <taxon>Pseudomonadati</taxon>
        <taxon>Bacteroidota</taxon>
        <taxon>Flavobacteriia</taxon>
        <taxon>Flavobacteriales</taxon>
        <taxon>Flavobacteriaceae</taxon>
        <taxon>Pseudotenacibaculum</taxon>
    </lineage>
</organism>
<dbReference type="EMBL" id="JBHULH010000004">
    <property type="protein sequence ID" value="MFD2567905.1"/>
    <property type="molecule type" value="Genomic_DNA"/>
</dbReference>
<dbReference type="Gene3D" id="3.40.50.2000">
    <property type="entry name" value="Glycogen Phosphorylase B"/>
    <property type="match status" value="1"/>
</dbReference>
<protein>
    <submittedName>
        <fullName evidence="1">Glycosyltransferase family protein</fullName>
    </submittedName>
</protein>
<reference evidence="2" key="1">
    <citation type="journal article" date="2019" name="Int. J. Syst. Evol. Microbiol.">
        <title>The Global Catalogue of Microorganisms (GCM) 10K type strain sequencing project: providing services to taxonomists for standard genome sequencing and annotation.</title>
        <authorList>
            <consortium name="The Broad Institute Genomics Platform"/>
            <consortium name="The Broad Institute Genome Sequencing Center for Infectious Disease"/>
            <person name="Wu L."/>
            <person name="Ma J."/>
        </authorList>
    </citation>
    <scope>NUCLEOTIDE SEQUENCE [LARGE SCALE GENOMIC DNA]</scope>
    <source>
        <strain evidence="2">KCTC 52127</strain>
    </source>
</reference>
<evidence type="ECO:0000313" key="2">
    <source>
        <dbReference type="Proteomes" id="UP001597508"/>
    </source>
</evidence>
<dbReference type="Pfam" id="PF13528">
    <property type="entry name" value="Glyco_trans_1_3"/>
    <property type="match status" value="1"/>
</dbReference>
<name>A0ABW5LSX2_9FLAO</name>
<sequence length="350" mass="40139">MKILYAIQGTGNGHISRARDIIPLLQLKGEVDILISGDSKEIEIPFKIDYKLHGLGFTFGKKGGIDLWKTFKVIDSKKLIKEIRSVPVEKYDIIINDFEPITAWSGKLKKVPVISLSHQSAVLNNKSPKPKKFSWLEKNVLKWYAPSKHHYGFHFDSYNKNIFTPVIRSEIRRQKTFNKGHYTVYLPAYSDKKIIKVLSKFKGVKWHVFSKHSNENYIANNIIISPINNEKFIESLVSCKGVLCGAGFETPAEALYLQKKLLVIPMKTQFEQKCNAEALKQMGILVIKKLSLKHEQKISKWLKNNTIVEVDYPDMTADIINMIFENHAYATQNKKQNVPEIGVNKLPINR</sequence>
<keyword evidence="2" id="KW-1185">Reference proteome</keyword>
<dbReference type="SUPFAM" id="SSF53756">
    <property type="entry name" value="UDP-Glycosyltransferase/glycogen phosphorylase"/>
    <property type="match status" value="1"/>
</dbReference>
<accession>A0ABW5LSX2</accession>